<dbReference type="EMBL" id="LT630450">
    <property type="protein sequence ID" value="SFV73172.1"/>
    <property type="molecule type" value="Genomic_DNA"/>
</dbReference>
<evidence type="ECO:0000313" key="2">
    <source>
        <dbReference type="Proteomes" id="UP000186323"/>
    </source>
</evidence>
<proteinExistence type="predicted"/>
<dbReference type="Gene3D" id="3.40.630.30">
    <property type="match status" value="1"/>
</dbReference>
<accession>A0A1K1LEK7</accession>
<reference evidence="2" key="1">
    <citation type="submission" date="2016-10" db="EMBL/GenBank/DDBJ databases">
        <authorList>
            <person name="Wegmann U."/>
        </authorList>
    </citation>
    <scope>NUCLEOTIDE SEQUENCE [LARGE SCALE GENOMIC DNA]</scope>
</reference>
<protein>
    <recommendedName>
        <fullName evidence="3">N-acetyltransferase domain-containing protein</fullName>
    </recommendedName>
</protein>
<evidence type="ECO:0000313" key="1">
    <source>
        <dbReference type="EMBL" id="SFV73172.1"/>
    </source>
</evidence>
<sequence>MEHTKTRHCGQAGVQDAFRLDAVRDDAGRKALFARMCREGLTGCAMYAWADPREEDWLRLVSAPGRLLLQATAPDGTVLACGLFSPWRGQVREFDFTVFRPAFPLAVPLARAAFRRVFRQTGTSALWGLCPVSNRHAWHLATACGFVITGRLPAACWLARRGVHVDGIQLLCTPETLEHAVAVSPSGPRAPQ</sequence>
<evidence type="ECO:0008006" key="3">
    <source>
        <dbReference type="Google" id="ProtNLM"/>
    </source>
</evidence>
<dbReference type="InterPro" id="IPR016181">
    <property type="entry name" value="Acyl_CoA_acyltransferase"/>
</dbReference>
<dbReference type="AlphaFoldDB" id="A0A1K1LEK7"/>
<keyword evidence="2" id="KW-1185">Reference proteome</keyword>
<dbReference type="SUPFAM" id="SSF55729">
    <property type="entry name" value="Acyl-CoA N-acyltransferases (Nat)"/>
    <property type="match status" value="1"/>
</dbReference>
<name>A0A1K1LEK7_9BACT</name>
<dbReference type="KEGG" id="dpg:DESPIGER_1322"/>
<organism evidence="1 2">
    <name type="scientific">Desulfovibrio piger</name>
    <dbReference type="NCBI Taxonomy" id="901"/>
    <lineage>
        <taxon>Bacteria</taxon>
        <taxon>Pseudomonadati</taxon>
        <taxon>Thermodesulfobacteriota</taxon>
        <taxon>Desulfovibrionia</taxon>
        <taxon>Desulfovibrionales</taxon>
        <taxon>Desulfovibrionaceae</taxon>
        <taxon>Desulfovibrio</taxon>
    </lineage>
</organism>
<dbReference type="RefSeq" id="WP_072334583.1">
    <property type="nucleotide sequence ID" value="NZ_DBGALU010000126.1"/>
</dbReference>
<dbReference type="OrthoDB" id="5454806at2"/>
<gene>
    <name evidence="1" type="ORF">DESPIGER_1322</name>
</gene>
<dbReference type="Proteomes" id="UP000186323">
    <property type="component" value="Chromosome I"/>
</dbReference>